<proteinExistence type="predicted"/>
<evidence type="ECO:0000256" key="3">
    <source>
        <dbReference type="ARBA" id="ARBA00023128"/>
    </source>
</evidence>
<evidence type="ECO:0000256" key="2">
    <source>
        <dbReference type="ARBA" id="ARBA00022946"/>
    </source>
</evidence>
<dbReference type="AlphaFoldDB" id="A0A0K8TIX0"/>
<dbReference type="SUPFAM" id="SSF103025">
    <property type="entry name" value="Folate-binding domain"/>
    <property type="match status" value="1"/>
</dbReference>
<feature type="domain" description="CAF17 C-terminal" evidence="4">
    <location>
        <begin position="289"/>
        <end position="361"/>
    </location>
</feature>
<evidence type="ECO:0000256" key="1">
    <source>
        <dbReference type="ARBA" id="ARBA00004173"/>
    </source>
</evidence>
<comment type="subcellular location">
    <subcellularLocation>
        <location evidence="1">Mitochondrion</location>
    </subcellularLocation>
</comment>
<reference evidence="5" key="1">
    <citation type="submission" date="2014-09" db="EMBL/GenBank/DDBJ databases">
        <authorList>
            <person name="Magalhaes I.L.F."/>
            <person name="Oliveira U."/>
            <person name="Santos F.R."/>
            <person name="Vidigal T.H.D.A."/>
            <person name="Brescovit A.D."/>
            <person name="Santos A.J."/>
        </authorList>
    </citation>
    <scope>NUCLEOTIDE SEQUENCE</scope>
</reference>
<dbReference type="Pfam" id="PF25455">
    <property type="entry name" value="Beta-barrel_CAF17_C"/>
    <property type="match status" value="1"/>
</dbReference>
<organism evidence="5">
    <name type="scientific">Lygus hesperus</name>
    <name type="common">Western plant bug</name>
    <dbReference type="NCBI Taxonomy" id="30085"/>
    <lineage>
        <taxon>Eukaryota</taxon>
        <taxon>Metazoa</taxon>
        <taxon>Ecdysozoa</taxon>
        <taxon>Arthropoda</taxon>
        <taxon>Hexapoda</taxon>
        <taxon>Insecta</taxon>
        <taxon>Pterygota</taxon>
        <taxon>Neoptera</taxon>
        <taxon>Paraneoptera</taxon>
        <taxon>Hemiptera</taxon>
        <taxon>Heteroptera</taxon>
        <taxon>Panheteroptera</taxon>
        <taxon>Cimicomorpha</taxon>
        <taxon>Miridae</taxon>
        <taxon>Mirini</taxon>
        <taxon>Lygus</taxon>
    </lineage>
</organism>
<dbReference type="Gene3D" id="3.30.1360.120">
    <property type="entry name" value="Probable tRNA modification gtpase trme, domain 1"/>
    <property type="match status" value="1"/>
</dbReference>
<evidence type="ECO:0000313" key="5">
    <source>
        <dbReference type="EMBL" id="JAG65518.1"/>
    </source>
</evidence>
<name>A0A0K8TIX0_LYGHE</name>
<dbReference type="InterPro" id="IPR045179">
    <property type="entry name" value="YgfZ/GcvT"/>
</dbReference>
<dbReference type="GO" id="GO:0016226">
    <property type="term" value="P:iron-sulfur cluster assembly"/>
    <property type="evidence" value="ECO:0007669"/>
    <property type="project" value="TreeGrafter"/>
</dbReference>
<dbReference type="PANTHER" id="PTHR22602:SF0">
    <property type="entry name" value="TRANSFERASE CAF17, MITOCHONDRIAL-RELATED"/>
    <property type="match status" value="1"/>
</dbReference>
<protein>
    <recommendedName>
        <fullName evidence="4">CAF17 C-terminal domain-containing protein</fullName>
    </recommendedName>
</protein>
<sequence>MDRLTVLGRILNARAFSRVFANLRFCSSKVEVDEDAEVPSKKQKIQQVMNVHPVVAERVKTRSVLAVCGRDSIDFLNNLTTNQLNQLNDEAACLHTYFLNSKGRIIHDALIYKPDDDDTLFIECDISSLQALQTHLIMYRARTNVEIRSVEQEVGVWAVYDPLEIDGGAEGTQDSIHDTSFLDDLDLGGKILLSRDPRMWPLGLRILAPREIDVAQSLKIAGVKITDAPNGTYKSVRYKLGVAEGIAEIGYGRSLPAEINGDYTNAICLSKTNYTGWAPGALKKMVENRMLPLMFHGNPAMVSANSPITDRRGKKSSPIGYLRGVQGFFGLGLMNIPSVLSDRYCIVGKVETECVRPPWWKNEVKSSDINELKEIPQRAND</sequence>
<keyword evidence="3" id="KW-0496">Mitochondrion</keyword>
<dbReference type="PANTHER" id="PTHR22602">
    <property type="entry name" value="TRANSFERASE CAF17, MITOCHONDRIAL-RELATED"/>
    <property type="match status" value="1"/>
</dbReference>
<dbReference type="GO" id="GO:0005759">
    <property type="term" value="C:mitochondrial matrix"/>
    <property type="evidence" value="ECO:0007669"/>
    <property type="project" value="TreeGrafter"/>
</dbReference>
<dbReference type="InterPro" id="IPR057460">
    <property type="entry name" value="CAF17_C"/>
</dbReference>
<evidence type="ECO:0000259" key="4">
    <source>
        <dbReference type="Pfam" id="PF25455"/>
    </source>
</evidence>
<dbReference type="InterPro" id="IPR027266">
    <property type="entry name" value="TrmE/GcvT-like"/>
</dbReference>
<dbReference type="EMBL" id="GBRD01000303">
    <property type="protein sequence ID" value="JAG65518.1"/>
    <property type="molecule type" value="Transcribed_RNA"/>
</dbReference>
<accession>A0A0K8TIX0</accession>
<keyword evidence="2" id="KW-0809">Transit peptide</keyword>